<accession>A0A0E9WST3</accession>
<name>A0A0E9WST3_ANGAN</name>
<sequence>MRLFNGHAVNGPSDFRFQPLAPEEGMCAISCGRGLLKDAVGHAKAANVRWEMAVDQFAMRNFIRIAKFIL</sequence>
<protein>
    <submittedName>
        <fullName evidence="1">Uncharacterized protein</fullName>
    </submittedName>
</protein>
<proteinExistence type="predicted"/>
<dbReference type="EMBL" id="GBXM01015261">
    <property type="protein sequence ID" value="JAH93316.1"/>
    <property type="molecule type" value="Transcribed_RNA"/>
</dbReference>
<reference evidence="1" key="1">
    <citation type="submission" date="2014-11" db="EMBL/GenBank/DDBJ databases">
        <authorList>
            <person name="Amaro Gonzalez C."/>
        </authorList>
    </citation>
    <scope>NUCLEOTIDE SEQUENCE</scope>
</reference>
<organism evidence="1">
    <name type="scientific">Anguilla anguilla</name>
    <name type="common">European freshwater eel</name>
    <name type="synonym">Muraena anguilla</name>
    <dbReference type="NCBI Taxonomy" id="7936"/>
    <lineage>
        <taxon>Eukaryota</taxon>
        <taxon>Metazoa</taxon>
        <taxon>Chordata</taxon>
        <taxon>Craniata</taxon>
        <taxon>Vertebrata</taxon>
        <taxon>Euteleostomi</taxon>
        <taxon>Actinopterygii</taxon>
        <taxon>Neopterygii</taxon>
        <taxon>Teleostei</taxon>
        <taxon>Anguilliformes</taxon>
        <taxon>Anguillidae</taxon>
        <taxon>Anguilla</taxon>
    </lineage>
</organism>
<reference evidence="1" key="2">
    <citation type="journal article" date="2015" name="Fish Shellfish Immunol.">
        <title>Early steps in the European eel (Anguilla anguilla)-Vibrio vulnificus interaction in the gills: Role of the RtxA13 toxin.</title>
        <authorList>
            <person name="Callol A."/>
            <person name="Pajuelo D."/>
            <person name="Ebbesson L."/>
            <person name="Teles M."/>
            <person name="MacKenzie S."/>
            <person name="Amaro C."/>
        </authorList>
    </citation>
    <scope>NUCLEOTIDE SEQUENCE</scope>
</reference>
<dbReference type="AlphaFoldDB" id="A0A0E9WST3"/>
<evidence type="ECO:0000313" key="1">
    <source>
        <dbReference type="EMBL" id="JAH93316.1"/>
    </source>
</evidence>